<keyword evidence="1" id="KW-0210">Decarboxylase</keyword>
<dbReference type="InterPro" id="IPR003817">
    <property type="entry name" value="PS_Dcarbxylase"/>
</dbReference>
<dbReference type="PANTHER" id="PTHR10067">
    <property type="entry name" value="PHOSPHATIDYLSERINE DECARBOXYLASE"/>
    <property type="match status" value="1"/>
</dbReference>
<dbReference type="InterPro" id="IPR022237">
    <property type="entry name" value="PsiD-like"/>
</dbReference>
<gene>
    <name evidence="6" type="ORF">MGR_3212</name>
</gene>
<dbReference type="PANTHER" id="PTHR10067:SF9">
    <property type="entry name" value="PHOSPHATIDYLSERINE DECARBOXYLASE FAMILY PROTEIN (AFU_ORTHOLOGUE AFUA_7G01730)"/>
    <property type="match status" value="1"/>
</dbReference>
<proteinExistence type="predicted"/>
<organism evidence="6">
    <name type="scientific">Magnetospirillum gryphiswaldense</name>
    <dbReference type="NCBI Taxonomy" id="55518"/>
    <lineage>
        <taxon>Bacteria</taxon>
        <taxon>Pseudomonadati</taxon>
        <taxon>Pseudomonadota</taxon>
        <taxon>Alphaproteobacteria</taxon>
        <taxon>Rhodospirillales</taxon>
        <taxon>Rhodospirillaceae</taxon>
        <taxon>Magnetospirillum</taxon>
    </lineage>
</organism>
<keyword evidence="3" id="KW-0456">Lyase</keyword>
<feature type="domain" description="L-tryptophan decarboxylase PsiD-like" evidence="5">
    <location>
        <begin position="46"/>
        <end position="172"/>
    </location>
</feature>
<sequence length="416" mass="45703">MTTQSITINKSRPGGWLPMDEAALAEFRLGIEAEVAAHPDRPLVRPVQALYDCIMETPLYRMHLTQAIEQAHTAGYRLGYADIDGLMRRINAVMHYAPPFSTSSLVGCPLNALLDWPMCMPSGFAFFQFPTINEKIRAVLNYWSDFLSGPNSRDYLNTDNPKGWFSTTAATKVTMSEFICDPALPHWGYRSWNDFFTRLFKPGMRPVASPDNPLVVTAACESGPYALQTGVRLYDKFWIKTQPYSLMDMFTADRRDLAETFVGGTVYQAFLSAYNYHRWHAPVSGTVVDAYVVNGTYYADAPSEGLDPAGPNNSQGFITAVATRAVMVIDTGNPTVGKVGCIFVGMAEISSCIIAVKIGDTVAKGDEIGFFQYGGSTHCLIFQPGVNLDFIPPQPYGEDDSQIVPLNSALANVVSA</sequence>
<dbReference type="EMBL" id="CU459003">
    <property type="protein sequence ID" value="CAM76485.1"/>
    <property type="molecule type" value="Genomic_DNA"/>
</dbReference>
<dbReference type="Pfam" id="PF02666">
    <property type="entry name" value="PS_Dcarbxylase"/>
    <property type="match status" value="1"/>
</dbReference>
<accession>A4U0S8</accession>
<evidence type="ECO:0000256" key="2">
    <source>
        <dbReference type="ARBA" id="ARBA00023145"/>
    </source>
</evidence>
<dbReference type="Pfam" id="PF12588">
    <property type="entry name" value="PSDC"/>
    <property type="match status" value="1"/>
</dbReference>
<keyword evidence="2" id="KW-0865">Zymogen</keyword>
<name>A4U0S8_9PROT</name>
<dbReference type="RefSeq" id="WP_106002190.1">
    <property type="nucleotide sequence ID" value="NZ_CP027527.1"/>
</dbReference>
<evidence type="ECO:0000256" key="4">
    <source>
        <dbReference type="ARBA" id="ARBA00023317"/>
    </source>
</evidence>
<reference evidence="6" key="1">
    <citation type="journal article" date="2007" name="J. Bacteriol.">
        <title>Comparative genome analysis of four magnetotactic bacteria reveals a complex set of group-specific genes implicated in magnetosome biomineralization and function.</title>
        <authorList>
            <person name="Richter M."/>
            <person name="Kube M."/>
            <person name="Bazylinski D.A."/>
            <person name="Lombardot T."/>
            <person name="Gloeckner F.O."/>
            <person name="Reinhardt R."/>
            <person name="Schueler D."/>
        </authorList>
    </citation>
    <scope>NUCLEOTIDE SEQUENCE</scope>
    <source>
        <strain evidence="6">MSR-1</strain>
    </source>
</reference>
<evidence type="ECO:0000256" key="3">
    <source>
        <dbReference type="ARBA" id="ARBA00023239"/>
    </source>
</evidence>
<dbReference type="GO" id="GO:0006646">
    <property type="term" value="P:phosphatidylethanolamine biosynthetic process"/>
    <property type="evidence" value="ECO:0007669"/>
    <property type="project" value="TreeGrafter"/>
</dbReference>
<protein>
    <submittedName>
        <fullName evidence="6">Phosphatidylserine decarboxylase</fullName>
    </submittedName>
</protein>
<evidence type="ECO:0000259" key="5">
    <source>
        <dbReference type="Pfam" id="PF12588"/>
    </source>
</evidence>
<dbReference type="GO" id="GO:0004609">
    <property type="term" value="F:phosphatidylserine decarboxylase activity"/>
    <property type="evidence" value="ECO:0007669"/>
    <property type="project" value="InterPro"/>
</dbReference>
<keyword evidence="4" id="KW-0670">Pyruvate</keyword>
<evidence type="ECO:0000256" key="1">
    <source>
        <dbReference type="ARBA" id="ARBA00022793"/>
    </source>
</evidence>
<evidence type="ECO:0000313" key="6">
    <source>
        <dbReference type="EMBL" id="CAM76485.1"/>
    </source>
</evidence>
<dbReference type="AlphaFoldDB" id="A4U0S8"/>